<proteinExistence type="predicted"/>
<evidence type="ECO:0000256" key="1">
    <source>
        <dbReference type="SAM" id="SignalP"/>
    </source>
</evidence>
<dbReference type="RefSeq" id="WP_229383198.1">
    <property type="nucleotide sequence ID" value="NZ_JAGTTN010000001.1"/>
</dbReference>
<accession>A0A9X1LSM6</accession>
<name>A0A9X1LSM6_9MICO</name>
<dbReference type="AlphaFoldDB" id="A0A9X1LSM6"/>
<comment type="caution">
    <text evidence="2">The sequence shown here is derived from an EMBL/GenBank/DDBJ whole genome shotgun (WGS) entry which is preliminary data.</text>
</comment>
<keyword evidence="1" id="KW-0732">Signal</keyword>
<feature type="chain" id="PRO_5040957024" description="DUF4430 domain-containing protein" evidence="1">
    <location>
        <begin position="33"/>
        <end position="185"/>
    </location>
</feature>
<keyword evidence="3" id="KW-1185">Reference proteome</keyword>
<evidence type="ECO:0000313" key="2">
    <source>
        <dbReference type="EMBL" id="MCC2031309.1"/>
    </source>
</evidence>
<dbReference type="PROSITE" id="PS51257">
    <property type="entry name" value="PROKAR_LIPOPROTEIN"/>
    <property type="match status" value="1"/>
</dbReference>
<sequence>MTSTLRTLTLAAASAALLLSLAACSTATPETAASTPAASDEAVASVIEGACVDDAGVTVVVDSAALEGGSAQEWCVPTDTAIGAADALAAADVETEGTDQYGDQVVCRVNGVPAEDLAIAAEDGSEYFEECATMSPEFAYWSLWVQPAGGEWGFAQEGLSTLQLEPGDGVELLFTLHGEPAAPVS</sequence>
<dbReference type="Proteomes" id="UP001139354">
    <property type="component" value="Unassembled WGS sequence"/>
</dbReference>
<gene>
    <name evidence="2" type="ORF">KEC57_03840</name>
</gene>
<feature type="signal peptide" evidence="1">
    <location>
        <begin position="1"/>
        <end position="32"/>
    </location>
</feature>
<dbReference type="EMBL" id="JAGTTN010000001">
    <property type="protein sequence ID" value="MCC2031309.1"/>
    <property type="molecule type" value="Genomic_DNA"/>
</dbReference>
<evidence type="ECO:0000313" key="3">
    <source>
        <dbReference type="Proteomes" id="UP001139354"/>
    </source>
</evidence>
<reference evidence="2" key="1">
    <citation type="submission" date="2021-04" db="EMBL/GenBank/DDBJ databases">
        <title>Microbacterium tenobrionis sp. nov. and Microbacterium allomyrinae sp. nov., isolated from larvae of Tenobrio molitor and Allomyrina dichotoma, respectively.</title>
        <authorList>
            <person name="Lee S.D."/>
        </authorList>
    </citation>
    <scope>NUCLEOTIDE SEQUENCE</scope>
    <source>
        <strain evidence="2">BWT-G7</strain>
    </source>
</reference>
<evidence type="ECO:0008006" key="4">
    <source>
        <dbReference type="Google" id="ProtNLM"/>
    </source>
</evidence>
<protein>
    <recommendedName>
        <fullName evidence="4">DUF4430 domain-containing protein</fullName>
    </recommendedName>
</protein>
<organism evidence="2 3">
    <name type="scientific">Microbacterium allomyrinae</name>
    <dbReference type="NCBI Taxonomy" id="2830666"/>
    <lineage>
        <taxon>Bacteria</taxon>
        <taxon>Bacillati</taxon>
        <taxon>Actinomycetota</taxon>
        <taxon>Actinomycetes</taxon>
        <taxon>Micrococcales</taxon>
        <taxon>Microbacteriaceae</taxon>
        <taxon>Microbacterium</taxon>
    </lineage>
</organism>